<comment type="caution">
    <text evidence="2">The sequence shown here is derived from an EMBL/GenBank/DDBJ whole genome shotgun (WGS) entry which is preliminary data.</text>
</comment>
<evidence type="ECO:0000313" key="2">
    <source>
        <dbReference type="EMBL" id="KAK3263648.1"/>
    </source>
</evidence>
<gene>
    <name evidence="2" type="ORF">CYMTET_27561</name>
</gene>
<protein>
    <submittedName>
        <fullName evidence="2">Uncharacterized protein</fullName>
    </submittedName>
</protein>
<sequence>MEVMDISGVPRELSDESEDEIREQPAPPAAEENLARNGVPAVRDIVTTKFQTDEQRKVVLGQVQLDKPFLTKWGAEGGIEKAWEECAAQIMTQEPYSSYNTADKKRMEFKGKYLRKQIGILRAGFKKYQAATPRRSGDDEEFDDVEQLLFEIDTKWTEIETATTQAAANEAAKKRLEKEEGEAARQQAHDTFARRQKKKKAKRGRRSNVGSSTGSGAGAPNIVDDEEVIGLSESEEDEAHGDPLASLGMFLKSEARAKQRKIDLDEQRLALEERRFEEEKLDAAAKREESKSTSALLLALAQKMVG</sequence>
<feature type="region of interest" description="Disordered" evidence="1">
    <location>
        <begin position="165"/>
        <end position="246"/>
    </location>
</feature>
<dbReference type="EMBL" id="LGRX02015179">
    <property type="protein sequence ID" value="KAK3263648.1"/>
    <property type="molecule type" value="Genomic_DNA"/>
</dbReference>
<dbReference type="Proteomes" id="UP001190700">
    <property type="component" value="Unassembled WGS sequence"/>
</dbReference>
<feature type="compositionally biased region" description="Basic and acidic residues" evidence="1">
    <location>
        <begin position="171"/>
        <end position="193"/>
    </location>
</feature>
<organism evidence="2 3">
    <name type="scientific">Cymbomonas tetramitiformis</name>
    <dbReference type="NCBI Taxonomy" id="36881"/>
    <lineage>
        <taxon>Eukaryota</taxon>
        <taxon>Viridiplantae</taxon>
        <taxon>Chlorophyta</taxon>
        <taxon>Pyramimonadophyceae</taxon>
        <taxon>Pyramimonadales</taxon>
        <taxon>Pyramimonadaceae</taxon>
        <taxon>Cymbomonas</taxon>
    </lineage>
</organism>
<keyword evidence="3" id="KW-1185">Reference proteome</keyword>
<feature type="compositionally biased region" description="Acidic residues" evidence="1">
    <location>
        <begin position="223"/>
        <end position="239"/>
    </location>
</feature>
<evidence type="ECO:0000256" key="1">
    <source>
        <dbReference type="SAM" id="MobiDB-lite"/>
    </source>
</evidence>
<evidence type="ECO:0000313" key="3">
    <source>
        <dbReference type="Proteomes" id="UP001190700"/>
    </source>
</evidence>
<feature type="region of interest" description="Disordered" evidence="1">
    <location>
        <begin position="1"/>
        <end position="37"/>
    </location>
</feature>
<proteinExistence type="predicted"/>
<name>A0AAE0FQ46_9CHLO</name>
<feature type="compositionally biased region" description="Basic residues" evidence="1">
    <location>
        <begin position="194"/>
        <end position="206"/>
    </location>
</feature>
<reference evidence="2 3" key="1">
    <citation type="journal article" date="2015" name="Genome Biol. Evol.">
        <title>Comparative Genomics of a Bacterivorous Green Alga Reveals Evolutionary Causalities and Consequences of Phago-Mixotrophic Mode of Nutrition.</title>
        <authorList>
            <person name="Burns J.A."/>
            <person name="Paasch A."/>
            <person name="Narechania A."/>
            <person name="Kim E."/>
        </authorList>
    </citation>
    <scope>NUCLEOTIDE SEQUENCE [LARGE SCALE GENOMIC DNA]</scope>
    <source>
        <strain evidence="2 3">PLY_AMNH</strain>
    </source>
</reference>
<accession>A0AAE0FQ46</accession>
<dbReference type="AlphaFoldDB" id="A0AAE0FQ46"/>